<dbReference type="AlphaFoldDB" id="A0A8C4T581"/>
<dbReference type="SUPFAM" id="SSF82199">
    <property type="entry name" value="SET domain"/>
    <property type="match status" value="1"/>
</dbReference>
<dbReference type="PROSITE" id="PS50867">
    <property type="entry name" value="PRE_SET"/>
    <property type="match status" value="1"/>
</dbReference>
<evidence type="ECO:0000256" key="5">
    <source>
        <dbReference type="ARBA" id="ARBA00022691"/>
    </source>
</evidence>
<reference evidence="12" key="1">
    <citation type="submission" date="2021-06" db="EMBL/GenBank/DDBJ databases">
        <authorList>
            <consortium name="Wellcome Sanger Institute Data Sharing"/>
        </authorList>
    </citation>
    <scope>NUCLEOTIDE SEQUENCE [LARGE SCALE GENOMIC DNA]</scope>
</reference>
<dbReference type="GO" id="GO:0042054">
    <property type="term" value="F:histone methyltransferase activity"/>
    <property type="evidence" value="ECO:0007669"/>
    <property type="project" value="InterPro"/>
</dbReference>
<dbReference type="InterPro" id="IPR001214">
    <property type="entry name" value="SET_dom"/>
</dbReference>
<dbReference type="InterPro" id="IPR050973">
    <property type="entry name" value="H3K9_Histone-Lys_N-MTase"/>
</dbReference>
<evidence type="ECO:0000256" key="6">
    <source>
        <dbReference type="ARBA" id="ARBA00022723"/>
    </source>
</evidence>
<dbReference type="GeneTree" id="ENSGT00940000162663"/>
<feature type="domain" description="SET" evidence="9">
    <location>
        <begin position="126"/>
        <end position="250"/>
    </location>
</feature>
<dbReference type="PROSITE" id="PS50280">
    <property type="entry name" value="SET"/>
    <property type="match status" value="1"/>
</dbReference>
<evidence type="ECO:0000313" key="12">
    <source>
        <dbReference type="Ensembl" id="ENSECRP00000026448.1"/>
    </source>
</evidence>
<dbReference type="SMART" id="SM00468">
    <property type="entry name" value="PreSET"/>
    <property type="match status" value="1"/>
</dbReference>
<dbReference type="InterPro" id="IPR007728">
    <property type="entry name" value="Pre-SET_dom"/>
</dbReference>
<evidence type="ECO:0000259" key="10">
    <source>
        <dbReference type="PROSITE" id="PS50867"/>
    </source>
</evidence>
<dbReference type="GO" id="GO:0005634">
    <property type="term" value="C:nucleus"/>
    <property type="evidence" value="ECO:0007669"/>
    <property type="project" value="InterPro"/>
</dbReference>
<evidence type="ECO:0000256" key="4">
    <source>
        <dbReference type="ARBA" id="ARBA00022679"/>
    </source>
</evidence>
<dbReference type="GeneID" id="114668927"/>
<dbReference type="CDD" id="cd10544">
    <property type="entry name" value="SET_SETMAR"/>
    <property type="match status" value="1"/>
</dbReference>
<dbReference type="OrthoDB" id="616263at2759"/>
<keyword evidence="4" id="KW-0808">Transferase</keyword>
<dbReference type="GO" id="GO:0032259">
    <property type="term" value="P:methylation"/>
    <property type="evidence" value="ECO:0007669"/>
    <property type="project" value="UniProtKB-KW"/>
</dbReference>
<dbReference type="Ensembl" id="ENSECRT00000027001.1">
    <property type="protein sequence ID" value="ENSECRP00000026448.1"/>
    <property type="gene ID" value="ENSECRG00000017884.1"/>
</dbReference>
<evidence type="ECO:0000256" key="1">
    <source>
        <dbReference type="ARBA" id="ARBA00004286"/>
    </source>
</evidence>
<feature type="domain" description="Pre-SET" evidence="10">
    <location>
        <begin position="57"/>
        <end position="123"/>
    </location>
</feature>
<protein>
    <submittedName>
        <fullName evidence="12">SET domain and mariner transposase fusion gene</fullName>
    </submittedName>
</protein>
<comment type="subcellular location">
    <subcellularLocation>
        <location evidence="1">Chromosome</location>
    </subcellularLocation>
</comment>
<dbReference type="GO" id="GO:0005694">
    <property type="term" value="C:chromosome"/>
    <property type="evidence" value="ECO:0007669"/>
    <property type="project" value="UniProtKB-SubCell"/>
</dbReference>
<keyword evidence="13" id="KW-1185">Reference proteome</keyword>
<dbReference type="Pfam" id="PF00856">
    <property type="entry name" value="SET"/>
    <property type="match status" value="1"/>
</dbReference>
<dbReference type="Pfam" id="PF05033">
    <property type="entry name" value="Pre-SET"/>
    <property type="match status" value="1"/>
</dbReference>
<evidence type="ECO:0000256" key="3">
    <source>
        <dbReference type="ARBA" id="ARBA00022603"/>
    </source>
</evidence>
<dbReference type="PANTHER" id="PTHR46223:SF3">
    <property type="entry name" value="HISTONE-LYSINE N-METHYLTRANSFERASE SET-23"/>
    <property type="match status" value="1"/>
</dbReference>
<evidence type="ECO:0000256" key="8">
    <source>
        <dbReference type="ARBA" id="ARBA00022853"/>
    </source>
</evidence>
<accession>A0A8C4T581</accession>
<proteinExistence type="predicted"/>
<dbReference type="GO" id="GO:0008270">
    <property type="term" value="F:zinc ion binding"/>
    <property type="evidence" value="ECO:0007669"/>
    <property type="project" value="InterPro"/>
</dbReference>
<keyword evidence="5" id="KW-0949">S-adenosyl-L-methionine</keyword>
<reference evidence="12" key="2">
    <citation type="submission" date="2025-08" db="UniProtKB">
        <authorList>
            <consortium name="Ensembl"/>
        </authorList>
    </citation>
    <scope>IDENTIFICATION</scope>
</reference>
<evidence type="ECO:0000256" key="7">
    <source>
        <dbReference type="ARBA" id="ARBA00022833"/>
    </source>
</evidence>
<reference evidence="12" key="3">
    <citation type="submission" date="2025-09" db="UniProtKB">
        <authorList>
            <consortium name="Ensembl"/>
        </authorList>
    </citation>
    <scope>IDENTIFICATION</scope>
</reference>
<evidence type="ECO:0000259" key="9">
    <source>
        <dbReference type="PROSITE" id="PS50280"/>
    </source>
</evidence>
<dbReference type="InterPro" id="IPR003616">
    <property type="entry name" value="Post-SET_dom"/>
</dbReference>
<evidence type="ECO:0000259" key="11">
    <source>
        <dbReference type="PROSITE" id="PS50868"/>
    </source>
</evidence>
<keyword evidence="8" id="KW-0156">Chromatin regulator</keyword>
<name>A0A8C4T581_ERPCA</name>
<gene>
    <name evidence="12" type="primary">setmar</name>
</gene>
<keyword evidence="3" id="KW-0489">Methyltransferase</keyword>
<evidence type="ECO:0000256" key="2">
    <source>
        <dbReference type="ARBA" id="ARBA00022454"/>
    </source>
</evidence>
<dbReference type="Gene3D" id="2.170.270.10">
    <property type="entry name" value="SET domain"/>
    <property type="match status" value="1"/>
</dbReference>
<dbReference type="SMART" id="SM00317">
    <property type="entry name" value="SET"/>
    <property type="match status" value="1"/>
</dbReference>
<dbReference type="InterPro" id="IPR046341">
    <property type="entry name" value="SET_dom_sf"/>
</dbReference>
<dbReference type="RefSeq" id="XP_028680791.1">
    <property type="nucleotide sequence ID" value="XM_028824958.2"/>
</dbReference>
<sequence>MARGDFKTDVTCGLENLPVFVDTGGASVGDGWRKFKYSPENVSGPGAALDPSEITFPGCDCLSSSCQSDSCLCLQRHGTAYTDDLRLASSATQQEAGFSKPVFECNIMCKCGDSCKNRVVQRGLAYRFKVFETELKGCGLRTLEPIPQGSFVCEYAGEVLSSAEAHRRLRRQSSTDMNYIIAVKEHVRCGQVMETFVDPTALGNVGRFLNHSCQPNLFMVPVRVNSLVPRLALFAGCDIPANEELTFDYSGRYRNSEGSNFVPEEALSDIPCKPCYCASKTCSGFLPFDISL</sequence>
<keyword evidence="2" id="KW-0158">Chromosome</keyword>
<dbReference type="PROSITE" id="PS50868">
    <property type="entry name" value="POST_SET"/>
    <property type="match status" value="1"/>
</dbReference>
<keyword evidence="7" id="KW-0862">Zinc</keyword>
<organism evidence="12 13">
    <name type="scientific">Erpetoichthys calabaricus</name>
    <name type="common">Rope fish</name>
    <name type="synonym">Calamoichthys calabaricus</name>
    <dbReference type="NCBI Taxonomy" id="27687"/>
    <lineage>
        <taxon>Eukaryota</taxon>
        <taxon>Metazoa</taxon>
        <taxon>Chordata</taxon>
        <taxon>Craniata</taxon>
        <taxon>Vertebrata</taxon>
        <taxon>Euteleostomi</taxon>
        <taxon>Actinopterygii</taxon>
        <taxon>Polypteriformes</taxon>
        <taxon>Polypteridae</taxon>
        <taxon>Erpetoichthys</taxon>
    </lineage>
</organism>
<keyword evidence="6" id="KW-0479">Metal-binding</keyword>
<dbReference type="PANTHER" id="PTHR46223">
    <property type="entry name" value="HISTONE-LYSINE N-METHYLTRANSFERASE SUV39H"/>
    <property type="match status" value="1"/>
</dbReference>
<feature type="domain" description="Post-SET" evidence="11">
    <location>
        <begin position="271"/>
        <end position="287"/>
    </location>
</feature>
<evidence type="ECO:0000313" key="13">
    <source>
        <dbReference type="Proteomes" id="UP000694620"/>
    </source>
</evidence>
<dbReference type="Proteomes" id="UP000694620">
    <property type="component" value="Chromosome 18"/>
</dbReference>